<comment type="caution">
    <text evidence="1">The sequence shown here is derived from an EMBL/GenBank/DDBJ whole genome shotgun (WGS) entry which is preliminary data.</text>
</comment>
<dbReference type="EMBL" id="VSSQ01005718">
    <property type="protein sequence ID" value="MPM30181.1"/>
    <property type="molecule type" value="Genomic_DNA"/>
</dbReference>
<gene>
    <name evidence="1" type="ORF">SDC9_76728</name>
</gene>
<proteinExistence type="predicted"/>
<dbReference type="InterPro" id="IPR036390">
    <property type="entry name" value="WH_DNA-bd_sf"/>
</dbReference>
<dbReference type="AlphaFoldDB" id="A0A644YQN6"/>
<organism evidence="1">
    <name type="scientific">bioreactor metagenome</name>
    <dbReference type="NCBI Taxonomy" id="1076179"/>
    <lineage>
        <taxon>unclassified sequences</taxon>
        <taxon>metagenomes</taxon>
        <taxon>ecological metagenomes</taxon>
    </lineage>
</organism>
<reference evidence="1" key="1">
    <citation type="submission" date="2019-08" db="EMBL/GenBank/DDBJ databases">
        <authorList>
            <person name="Kucharzyk K."/>
            <person name="Murdoch R.W."/>
            <person name="Higgins S."/>
            <person name="Loffler F."/>
        </authorList>
    </citation>
    <scope>NUCLEOTIDE SEQUENCE</scope>
</reference>
<protein>
    <recommendedName>
        <fullName evidence="2">DUF4143 domain-containing protein</fullName>
    </recommendedName>
</protein>
<evidence type="ECO:0008006" key="2">
    <source>
        <dbReference type="Google" id="ProtNLM"/>
    </source>
</evidence>
<dbReference type="SUPFAM" id="SSF46785">
    <property type="entry name" value="Winged helix' DNA-binding domain"/>
    <property type="match status" value="1"/>
</dbReference>
<name>A0A644YQN6_9ZZZZ</name>
<evidence type="ECO:0000313" key="1">
    <source>
        <dbReference type="EMBL" id="MPM30181.1"/>
    </source>
</evidence>
<sequence>MITLRDLDVVEYIKEHRVAKTSTIQKLFYPSYPVAARRLAELVRCEYLKRERDNLNMEYVYYIKRPKQLRHAVLLSDFLQRLSEQVDIKKTVIEPQFGDIRPDAAVGYELSEIAHIALIEVEVSHKGFDHAKYKNLVWEKFFPMQPELFIISDGKIGDTGLKQTVIKTNLDFKISAPASYQKNY</sequence>
<accession>A0A644YQN6</accession>